<dbReference type="Proteomes" id="UP000264702">
    <property type="component" value="Unassembled WGS sequence"/>
</dbReference>
<keyword evidence="6" id="KW-0998">Cell outer membrane</keyword>
<dbReference type="InterPro" id="IPR039426">
    <property type="entry name" value="TonB-dep_rcpt-like"/>
</dbReference>
<keyword evidence="5" id="KW-0472">Membrane</keyword>
<organism evidence="10 11">
    <name type="scientific">Paracidobacterium acidisoli</name>
    <dbReference type="NCBI Taxonomy" id="2303751"/>
    <lineage>
        <taxon>Bacteria</taxon>
        <taxon>Pseudomonadati</taxon>
        <taxon>Acidobacteriota</taxon>
        <taxon>Terriglobia</taxon>
        <taxon>Terriglobales</taxon>
        <taxon>Acidobacteriaceae</taxon>
        <taxon>Paracidobacterium</taxon>
    </lineage>
</organism>
<dbReference type="RefSeq" id="WP_117301335.1">
    <property type="nucleotide sequence ID" value="NZ_QVQT02000005.1"/>
</dbReference>
<evidence type="ECO:0000313" key="11">
    <source>
        <dbReference type="Proteomes" id="UP000264702"/>
    </source>
</evidence>
<dbReference type="GO" id="GO:0015344">
    <property type="term" value="F:siderophore uptake transmembrane transporter activity"/>
    <property type="evidence" value="ECO:0007669"/>
    <property type="project" value="TreeGrafter"/>
</dbReference>
<feature type="domain" description="TonB-dependent transporter Oar-like beta-barrel" evidence="9">
    <location>
        <begin position="231"/>
        <end position="1126"/>
    </location>
</feature>
<evidence type="ECO:0000256" key="2">
    <source>
        <dbReference type="ARBA" id="ARBA00022448"/>
    </source>
</evidence>
<evidence type="ECO:0000256" key="4">
    <source>
        <dbReference type="ARBA" id="ARBA00022692"/>
    </source>
</evidence>
<evidence type="ECO:0000256" key="1">
    <source>
        <dbReference type="ARBA" id="ARBA00004571"/>
    </source>
</evidence>
<keyword evidence="3" id="KW-1134">Transmembrane beta strand</keyword>
<evidence type="ECO:0000313" key="10">
    <source>
        <dbReference type="EMBL" id="RFU15697.1"/>
    </source>
</evidence>
<protein>
    <submittedName>
        <fullName evidence="10">TonB-dependent receptor</fullName>
    </submittedName>
</protein>
<dbReference type="OrthoDB" id="97893at2"/>
<dbReference type="EMBL" id="QVQT01000005">
    <property type="protein sequence ID" value="RFU15697.1"/>
    <property type="molecule type" value="Genomic_DNA"/>
</dbReference>
<dbReference type="PANTHER" id="PTHR30069:SF46">
    <property type="entry name" value="OAR PROTEIN"/>
    <property type="match status" value="1"/>
</dbReference>
<comment type="caution">
    <text evidence="10">The sequence shown here is derived from an EMBL/GenBank/DDBJ whole genome shotgun (WGS) entry which is preliminary data.</text>
</comment>
<keyword evidence="2" id="KW-0813">Transport</keyword>
<dbReference type="Pfam" id="PF13620">
    <property type="entry name" value="CarboxypepD_reg"/>
    <property type="match status" value="1"/>
</dbReference>
<dbReference type="Gene3D" id="2.60.40.1120">
    <property type="entry name" value="Carboxypeptidase-like, regulatory domain"/>
    <property type="match status" value="1"/>
</dbReference>
<dbReference type="SUPFAM" id="SSF56935">
    <property type="entry name" value="Porins"/>
    <property type="match status" value="1"/>
</dbReference>
<name>A0A372IL82_9BACT</name>
<feature type="compositionally biased region" description="Low complexity" evidence="7">
    <location>
        <begin position="902"/>
        <end position="913"/>
    </location>
</feature>
<accession>A0A372IL82</accession>
<feature type="region of interest" description="Disordered" evidence="7">
    <location>
        <begin position="106"/>
        <end position="137"/>
    </location>
</feature>
<keyword evidence="8" id="KW-0732">Signal</keyword>
<dbReference type="GO" id="GO:0044718">
    <property type="term" value="P:siderophore transmembrane transport"/>
    <property type="evidence" value="ECO:0007669"/>
    <property type="project" value="TreeGrafter"/>
</dbReference>
<keyword evidence="11" id="KW-1185">Reference proteome</keyword>
<dbReference type="InterPro" id="IPR008969">
    <property type="entry name" value="CarboxyPept-like_regulatory"/>
</dbReference>
<dbReference type="AlphaFoldDB" id="A0A372IL82"/>
<evidence type="ECO:0000259" key="9">
    <source>
        <dbReference type="Pfam" id="PF25183"/>
    </source>
</evidence>
<gene>
    <name evidence="10" type="ORF">D0Y96_14675</name>
</gene>
<sequence>MLCLLAACLLLTLPLSAQSTAIPVWQGVVRQVSGQPVAGATVELALQDNRRATTTKADGSFSFVNIQPGRYLLTVRARGRAASVPLPIDLSSAQGVAALTLTDENVLSIPGKPPPSDSGTKPAATGGEQLSSQSVSELPLNKRDISQLLLLAAGTMTDSNGATNFTQQFAINGQRGVEAAFAMDGADISDPEMGGATFTNFNVDAVQEIQSSSGWMPAEIGRGASGFTNIITRSGSSGFHGSVFEFVRNSAFDARNYFDHPSIAEPGRIPPFRRNEFGFTNGGPVVLPHLYDGRGKTFYFGQYQGFRQVLGTTQVLPMPTASERAGFDTVTYADGSTDTLTVPVNPQIAAVLARYPMPNNPMGTYQARTYAAPSKVATDADQFSIRLDQKLGEKGQFFARFNFDNLTGPTTNPDQTTIDPSFGVQYVDRQRNVVFTYTRTVSPRFLWESSLSITRTTPSFPTPNRTDPALKFNDGLYEAFNSAAGSVMSSFGNLFQARQNFTWTTKRHALKAGAEVRLNRDTTYFGISPNGEYDFGGGTVYSPIFIPSMSGTHDVQPGDPLPDTLSSLLIGYPYSYTVAVAPPYFSNGAHIGPAAINRNNFTVYAQDTWKLSERFVLDYGLRYEVYSPISERAHRTSSFLDVHPPAGVSQQYLINPQPGYRFGWNGWGPRVQLDWRATSRLHIHAGGGITVIPPNIWQDNFLTGSTPFAVYPRVNTAKNGPIRYGFQITPAQLPRVYTPAGQDIFASSDTKKVPANTVMDVDRYQKDMAALSPDHQLSLLNISAVDRHFGNGFLQTWTLGAERRFGGLTADAAYVGTASYRLPRISYPNGYPGAEPAFAPYTQFDASGAVSGGFGFEQVITDNSHSSYHALQTSLSGTAGHGGPGIQASYTWSKSLDDTSTVTGGTGSTGAVTIPSPQNPFDTHPEKGPSTFDTAHAFTLSLAQDLHAESLGFLHPVSRKVTAGWEMLSISTITSGAPFTVYSGIQQTGVGTYGADRPDQIAKPHLSTTHSATRPREDYFGEGTNNASFFHIPTGIAGGTGPNSGRFGTLGRNTFRGPAYYDFDFAFIKDTPFGHRRSGAELMDLQFRSELFNLFNIVNMGLPANTIKGSGFGEISKTAGTSRQIQFSLKLIY</sequence>
<dbReference type="InterPro" id="IPR036942">
    <property type="entry name" value="Beta-barrel_TonB_sf"/>
</dbReference>
<dbReference type="SUPFAM" id="SSF49464">
    <property type="entry name" value="Carboxypeptidase regulatory domain-like"/>
    <property type="match status" value="1"/>
</dbReference>
<dbReference type="InterPro" id="IPR057601">
    <property type="entry name" value="Oar-like_b-barrel"/>
</dbReference>
<dbReference type="Pfam" id="PF25183">
    <property type="entry name" value="OMP_b-brl_4"/>
    <property type="match status" value="1"/>
</dbReference>
<evidence type="ECO:0000256" key="8">
    <source>
        <dbReference type="SAM" id="SignalP"/>
    </source>
</evidence>
<dbReference type="GO" id="GO:0009279">
    <property type="term" value="C:cell outer membrane"/>
    <property type="evidence" value="ECO:0007669"/>
    <property type="project" value="UniProtKB-SubCell"/>
</dbReference>
<feature type="signal peptide" evidence="8">
    <location>
        <begin position="1"/>
        <end position="17"/>
    </location>
</feature>
<proteinExistence type="predicted"/>
<evidence type="ECO:0000256" key="7">
    <source>
        <dbReference type="SAM" id="MobiDB-lite"/>
    </source>
</evidence>
<evidence type="ECO:0000256" key="6">
    <source>
        <dbReference type="ARBA" id="ARBA00023237"/>
    </source>
</evidence>
<dbReference type="Gene3D" id="2.40.170.20">
    <property type="entry name" value="TonB-dependent receptor, beta-barrel domain"/>
    <property type="match status" value="1"/>
</dbReference>
<evidence type="ECO:0000256" key="5">
    <source>
        <dbReference type="ARBA" id="ARBA00023136"/>
    </source>
</evidence>
<keyword evidence="4" id="KW-0812">Transmembrane</keyword>
<feature type="region of interest" description="Disordered" evidence="7">
    <location>
        <begin position="902"/>
        <end position="930"/>
    </location>
</feature>
<feature type="chain" id="PRO_5017059208" evidence="8">
    <location>
        <begin position="18"/>
        <end position="1133"/>
    </location>
</feature>
<dbReference type="PANTHER" id="PTHR30069">
    <property type="entry name" value="TONB-DEPENDENT OUTER MEMBRANE RECEPTOR"/>
    <property type="match status" value="1"/>
</dbReference>
<keyword evidence="10" id="KW-0675">Receptor</keyword>
<comment type="subcellular location">
    <subcellularLocation>
        <location evidence="1">Cell outer membrane</location>
        <topology evidence="1">Multi-pass membrane protein</topology>
    </subcellularLocation>
</comment>
<evidence type="ECO:0000256" key="3">
    <source>
        <dbReference type="ARBA" id="ARBA00022452"/>
    </source>
</evidence>
<reference evidence="10 11" key="1">
    <citation type="submission" date="2018-08" db="EMBL/GenBank/DDBJ databases">
        <title>Acidipila sp. 4G-K13, an acidobacterium isolated from forest soil.</title>
        <authorList>
            <person name="Gao Z.-H."/>
            <person name="Qiu L.-H."/>
        </authorList>
    </citation>
    <scope>NUCLEOTIDE SEQUENCE [LARGE SCALE GENOMIC DNA]</scope>
    <source>
        <strain evidence="10 11">4G-K13</strain>
    </source>
</reference>